<evidence type="ECO:0000313" key="1">
    <source>
        <dbReference type="EMBL" id="RPD60470.1"/>
    </source>
</evidence>
<reference evidence="1" key="1">
    <citation type="journal article" date="2018" name="Genome Biol. Evol.">
        <title>Genomics and development of Lentinus tigrinus, a white-rot wood-decaying mushroom with dimorphic fruiting bodies.</title>
        <authorList>
            <person name="Wu B."/>
            <person name="Xu Z."/>
            <person name="Knudson A."/>
            <person name="Carlson A."/>
            <person name="Chen N."/>
            <person name="Kovaka S."/>
            <person name="LaButti K."/>
            <person name="Lipzen A."/>
            <person name="Pennachio C."/>
            <person name="Riley R."/>
            <person name="Schakwitz W."/>
            <person name="Umezawa K."/>
            <person name="Ohm R.A."/>
            <person name="Grigoriev I.V."/>
            <person name="Nagy L.G."/>
            <person name="Gibbons J."/>
            <person name="Hibbett D."/>
        </authorList>
    </citation>
    <scope>NUCLEOTIDE SEQUENCE [LARGE SCALE GENOMIC DNA]</scope>
    <source>
        <strain evidence="1">ALCF2SS1-6</strain>
    </source>
</reference>
<protein>
    <recommendedName>
        <fullName evidence="3">F-box domain-containing protein</fullName>
    </recommendedName>
</protein>
<sequence>MTSRPLDIILLIIDAVGTEETSHATLSACALTCRAMRRHSQVLLFNTVWLSTAKQCELFAATIHEKPEYGRLVERIIMEWRIDCALSRDELDDHPLPPHVVARLTSLKAAEFIDAAAEYSPTTVPLLFCQTFGSLATMTELMLQSIVFEEPGDMVQFLWSCPYVQSLNLAGCRICADYDPETDVLPTDERHPRLHQALTSLTVDASLPIAFALSPMWGDMIVSLSMEVGVAHSSEHLAGLAHFTRLRSLTLRLSSIEDYSIFWEHMLCYVSAPSIQEVIVKLWLFYCEPKTTRLITSAFTLGEGSTNVLTTWQRLEKVVWVLRYYASENLDKCEAAAREVEEKVPASWLRSRFTCKVDTT</sequence>
<dbReference type="Proteomes" id="UP000313359">
    <property type="component" value="Unassembled WGS sequence"/>
</dbReference>
<proteinExistence type="predicted"/>
<organism evidence="1 2">
    <name type="scientific">Lentinus tigrinus ALCF2SS1-6</name>
    <dbReference type="NCBI Taxonomy" id="1328759"/>
    <lineage>
        <taxon>Eukaryota</taxon>
        <taxon>Fungi</taxon>
        <taxon>Dikarya</taxon>
        <taxon>Basidiomycota</taxon>
        <taxon>Agaricomycotina</taxon>
        <taxon>Agaricomycetes</taxon>
        <taxon>Polyporales</taxon>
        <taxon>Polyporaceae</taxon>
        <taxon>Lentinus</taxon>
    </lineage>
</organism>
<evidence type="ECO:0000313" key="2">
    <source>
        <dbReference type="Proteomes" id="UP000313359"/>
    </source>
</evidence>
<name>A0A5C2S9T4_9APHY</name>
<dbReference type="OrthoDB" id="2754730at2759"/>
<dbReference type="EMBL" id="ML122265">
    <property type="protein sequence ID" value="RPD60470.1"/>
    <property type="molecule type" value="Genomic_DNA"/>
</dbReference>
<dbReference type="AlphaFoldDB" id="A0A5C2S9T4"/>
<keyword evidence="2" id="KW-1185">Reference proteome</keyword>
<gene>
    <name evidence="1" type="ORF">L227DRAFT_575097</name>
</gene>
<dbReference type="SUPFAM" id="SSF52047">
    <property type="entry name" value="RNI-like"/>
    <property type="match status" value="1"/>
</dbReference>
<evidence type="ECO:0008006" key="3">
    <source>
        <dbReference type="Google" id="ProtNLM"/>
    </source>
</evidence>
<accession>A0A5C2S9T4</accession>